<gene>
    <name evidence="7" type="ORF">ACFQMJ_23845</name>
</gene>
<keyword evidence="4" id="KW-0378">Hydrolase</keyword>
<dbReference type="Proteomes" id="UP001596378">
    <property type="component" value="Unassembled WGS sequence"/>
</dbReference>
<feature type="domain" description="Glycoside hydrolase family 29 N-terminal" evidence="6">
    <location>
        <begin position="8"/>
        <end position="303"/>
    </location>
</feature>
<dbReference type="Gene3D" id="3.20.20.80">
    <property type="entry name" value="Glycosidases"/>
    <property type="match status" value="1"/>
</dbReference>
<keyword evidence="3" id="KW-0732">Signal</keyword>
<comment type="similarity">
    <text evidence="1">Belongs to the glycosyl hydrolase 29 family.</text>
</comment>
<evidence type="ECO:0000313" key="7">
    <source>
        <dbReference type="EMBL" id="MFC7151582.1"/>
    </source>
</evidence>
<accession>A0ABW2FEB3</accession>
<dbReference type="InterPro" id="IPR000933">
    <property type="entry name" value="Glyco_hydro_29"/>
</dbReference>
<organism evidence="7 8">
    <name type="scientific">Cohnella cellulosilytica</name>
    <dbReference type="NCBI Taxonomy" id="986710"/>
    <lineage>
        <taxon>Bacteria</taxon>
        <taxon>Bacillati</taxon>
        <taxon>Bacillota</taxon>
        <taxon>Bacilli</taxon>
        <taxon>Bacillales</taxon>
        <taxon>Paenibacillaceae</taxon>
        <taxon>Cohnella</taxon>
    </lineage>
</organism>
<sequence>MEKQSLIKRQQWFVNQRLGMFIHFNSATFQFADSEIEDWEYAHENHGAPRRFVFDPKSWSPDKLDCAQWAKAAKSAGMTFAALTAKHHEGFSLWPTRYTEHCVRNSAISTDVVKEYLDAFREEGIEAGLYFSMLDLHHQIGRNKCTPEDKQFIKNQLRELLTGYGKLPFLIIDGWNAAWGGPNYGDLPFEEIDLFVKELQPDCLLMNIGCEDLAHTDIVFYENAAGQEISDAFAGPGASCNILTKTWFWRTTDTDMELKSAEWALDKINDSNGRNVSFLLNGAPNRSGLLDDNVLARFKEIGESYRRPADLEELPGNWLTRE</sequence>
<reference evidence="8" key="1">
    <citation type="journal article" date="2019" name="Int. J. Syst. Evol. Microbiol.">
        <title>The Global Catalogue of Microorganisms (GCM) 10K type strain sequencing project: providing services to taxonomists for standard genome sequencing and annotation.</title>
        <authorList>
            <consortium name="The Broad Institute Genomics Platform"/>
            <consortium name="The Broad Institute Genome Sequencing Center for Infectious Disease"/>
            <person name="Wu L."/>
            <person name="Ma J."/>
        </authorList>
    </citation>
    <scope>NUCLEOTIDE SEQUENCE [LARGE SCALE GENOMIC DNA]</scope>
    <source>
        <strain evidence="8">KCTC 12907</strain>
    </source>
</reference>
<dbReference type="SUPFAM" id="SSF51445">
    <property type="entry name" value="(Trans)glycosidases"/>
    <property type="match status" value="1"/>
</dbReference>
<evidence type="ECO:0000256" key="3">
    <source>
        <dbReference type="ARBA" id="ARBA00022729"/>
    </source>
</evidence>
<proteinExistence type="inferred from homology"/>
<dbReference type="PANTHER" id="PTHR10030">
    <property type="entry name" value="ALPHA-L-FUCOSIDASE"/>
    <property type="match status" value="1"/>
</dbReference>
<dbReference type="Pfam" id="PF01120">
    <property type="entry name" value="Alpha_L_fucos"/>
    <property type="match status" value="1"/>
</dbReference>
<evidence type="ECO:0000313" key="8">
    <source>
        <dbReference type="Proteomes" id="UP001596378"/>
    </source>
</evidence>
<comment type="caution">
    <text evidence="7">The sequence shown here is derived from an EMBL/GenBank/DDBJ whole genome shotgun (WGS) entry which is preliminary data.</text>
</comment>
<evidence type="ECO:0000256" key="2">
    <source>
        <dbReference type="ARBA" id="ARBA00012662"/>
    </source>
</evidence>
<evidence type="ECO:0000256" key="4">
    <source>
        <dbReference type="ARBA" id="ARBA00022801"/>
    </source>
</evidence>
<dbReference type="EMBL" id="JBHTAI010000017">
    <property type="protein sequence ID" value="MFC7151582.1"/>
    <property type="molecule type" value="Genomic_DNA"/>
</dbReference>
<dbReference type="InterPro" id="IPR057739">
    <property type="entry name" value="Glyco_hydro_29_N"/>
</dbReference>
<evidence type="ECO:0000256" key="5">
    <source>
        <dbReference type="ARBA" id="ARBA00023295"/>
    </source>
</evidence>
<evidence type="ECO:0000259" key="6">
    <source>
        <dbReference type="Pfam" id="PF01120"/>
    </source>
</evidence>
<dbReference type="SMART" id="SM00812">
    <property type="entry name" value="Alpha_L_fucos"/>
    <property type="match status" value="1"/>
</dbReference>
<evidence type="ECO:0000256" key="1">
    <source>
        <dbReference type="ARBA" id="ARBA00007951"/>
    </source>
</evidence>
<protein>
    <recommendedName>
        <fullName evidence="2">alpha-L-fucosidase</fullName>
        <ecNumber evidence="2">3.2.1.51</ecNumber>
    </recommendedName>
</protein>
<dbReference type="RefSeq" id="WP_378050804.1">
    <property type="nucleotide sequence ID" value="NZ_JBHMDN010000029.1"/>
</dbReference>
<dbReference type="PANTHER" id="PTHR10030:SF37">
    <property type="entry name" value="ALPHA-L-FUCOSIDASE-RELATED"/>
    <property type="match status" value="1"/>
</dbReference>
<keyword evidence="5" id="KW-0326">Glycosidase</keyword>
<dbReference type="EC" id="3.2.1.51" evidence="2"/>
<dbReference type="InterPro" id="IPR017853">
    <property type="entry name" value="GH"/>
</dbReference>
<name>A0ABW2FEB3_9BACL</name>
<keyword evidence="8" id="KW-1185">Reference proteome</keyword>